<evidence type="ECO:0000313" key="2">
    <source>
        <dbReference type="Proteomes" id="UP000236333"/>
    </source>
</evidence>
<comment type="caution">
    <text evidence="1">The sequence shown here is derived from an EMBL/GenBank/DDBJ whole genome shotgun (WGS) entry which is preliminary data.</text>
</comment>
<protein>
    <submittedName>
        <fullName evidence="1">Uncharacterized protein</fullName>
    </submittedName>
</protein>
<dbReference type="Proteomes" id="UP000236333">
    <property type="component" value="Unassembled WGS sequence"/>
</dbReference>
<proteinExistence type="predicted"/>
<evidence type="ECO:0000313" key="1">
    <source>
        <dbReference type="EMBL" id="PNH09788.1"/>
    </source>
</evidence>
<keyword evidence="2" id="KW-1185">Reference proteome</keyword>
<gene>
    <name evidence="1" type="ORF">TSOC_003560</name>
</gene>
<dbReference type="AlphaFoldDB" id="A0A2J8AB90"/>
<dbReference type="OrthoDB" id="186626at2759"/>
<accession>A0A2J8AB90</accession>
<sequence>MIVQQNSLVLEHLERSSTAVAATAPRLLTEDEPNASEASEGCIFFVPPRGRGDIAAMLESKGYKTGVELGVQRGHFSLHTLNIWRSCTRYYLVDIWAHQENYHGVSGPVVRPG</sequence>
<dbReference type="EMBL" id="PGGS01000078">
    <property type="protein sequence ID" value="PNH09788.1"/>
    <property type="molecule type" value="Genomic_DNA"/>
</dbReference>
<reference evidence="1 2" key="1">
    <citation type="journal article" date="2017" name="Mol. Biol. Evol.">
        <title>The 4-celled Tetrabaena socialis nuclear genome reveals the essential components for genetic control of cell number at the origin of multicellularity in the volvocine lineage.</title>
        <authorList>
            <person name="Featherston J."/>
            <person name="Arakaki Y."/>
            <person name="Hanschen E.R."/>
            <person name="Ferris P.J."/>
            <person name="Michod R.E."/>
            <person name="Olson B.J.S.C."/>
            <person name="Nozaki H."/>
            <person name="Durand P.M."/>
        </authorList>
    </citation>
    <scope>NUCLEOTIDE SEQUENCE [LARGE SCALE GENOMIC DNA]</scope>
    <source>
        <strain evidence="1 2">NIES-571</strain>
    </source>
</reference>
<name>A0A2J8AB90_9CHLO</name>
<organism evidence="1 2">
    <name type="scientific">Tetrabaena socialis</name>
    <dbReference type="NCBI Taxonomy" id="47790"/>
    <lineage>
        <taxon>Eukaryota</taxon>
        <taxon>Viridiplantae</taxon>
        <taxon>Chlorophyta</taxon>
        <taxon>core chlorophytes</taxon>
        <taxon>Chlorophyceae</taxon>
        <taxon>CS clade</taxon>
        <taxon>Chlamydomonadales</taxon>
        <taxon>Tetrabaenaceae</taxon>
        <taxon>Tetrabaena</taxon>
    </lineage>
</organism>
<feature type="non-terminal residue" evidence="1">
    <location>
        <position position="113"/>
    </location>
</feature>